<dbReference type="PANTHER" id="PTHR36057:SF1">
    <property type="entry name" value="LIPOPROTEIN LIPID ATTACHMENT SITE-LIKE PROTEIN, PUTATIVE (DUF1223)-RELATED"/>
    <property type="match status" value="1"/>
</dbReference>
<proteinExistence type="predicted"/>
<dbReference type="SUPFAM" id="SSF52833">
    <property type="entry name" value="Thioredoxin-like"/>
    <property type="match status" value="1"/>
</dbReference>
<dbReference type="InterPro" id="IPR036249">
    <property type="entry name" value="Thioredoxin-like_sf"/>
</dbReference>
<dbReference type="PANTHER" id="PTHR36057">
    <property type="match status" value="1"/>
</dbReference>
<sequence>MAAAATAFLSKIFRRKKPAPLVCSVSLDASDDHDHDHPPHQHTAACFLPFEPLAVLELFQSQGCPACPPAIPAILEGAAQQGPNALLLSYNVTLFDHLGWKDTLADARLGDARQRAYARRWGRKDLYTPMVVGNGSVDGPGAGGKGELDGIVARSRAVNGELGWIVYLDVNDQDNAVRIDSDRVEGDGGEVFEVVMAVYDPRPQTVKVKGGANKGKKLEHRNVVTELVRVGEWSGGNATLPLPVTKGHEAVVFLQGQGGGKILAAAKL</sequence>
<dbReference type="EMBL" id="JAUKUD010000006">
    <property type="protein sequence ID" value="KAK0740115.1"/>
    <property type="molecule type" value="Genomic_DNA"/>
</dbReference>
<reference evidence="1" key="1">
    <citation type="submission" date="2023-06" db="EMBL/GenBank/DDBJ databases">
        <title>Genome-scale phylogeny and comparative genomics of the fungal order Sordariales.</title>
        <authorList>
            <consortium name="Lawrence Berkeley National Laboratory"/>
            <person name="Hensen N."/>
            <person name="Bonometti L."/>
            <person name="Westerberg I."/>
            <person name="Brannstrom I.O."/>
            <person name="Guillou S."/>
            <person name="Cros-Aarteil S."/>
            <person name="Calhoun S."/>
            <person name="Haridas S."/>
            <person name="Kuo A."/>
            <person name="Mondo S."/>
            <person name="Pangilinan J."/>
            <person name="Riley R."/>
            <person name="LaButti K."/>
            <person name="Andreopoulos B."/>
            <person name="Lipzen A."/>
            <person name="Chen C."/>
            <person name="Yanf M."/>
            <person name="Daum C."/>
            <person name="Ng V."/>
            <person name="Clum A."/>
            <person name="Steindorff A."/>
            <person name="Ohm R."/>
            <person name="Martin F."/>
            <person name="Silar P."/>
            <person name="Natvig D."/>
            <person name="Lalanne C."/>
            <person name="Gautier V."/>
            <person name="Ament-velasquez S.L."/>
            <person name="Kruys A."/>
            <person name="Hutchinson M.I."/>
            <person name="Powell A.J."/>
            <person name="Barry K."/>
            <person name="Miller A.N."/>
            <person name="Grigoriev I.V."/>
            <person name="Debuchy R."/>
            <person name="Gladieux P."/>
            <person name="Thoren M.H."/>
            <person name="Johannesson H."/>
        </authorList>
    </citation>
    <scope>NUCLEOTIDE SEQUENCE</scope>
    <source>
        <strain evidence="1">SMH3187-1</strain>
    </source>
</reference>
<dbReference type="Proteomes" id="UP001172155">
    <property type="component" value="Unassembled WGS sequence"/>
</dbReference>
<comment type="caution">
    <text evidence="1">The sequence shown here is derived from an EMBL/GenBank/DDBJ whole genome shotgun (WGS) entry which is preliminary data.</text>
</comment>
<dbReference type="InterPro" id="IPR010634">
    <property type="entry name" value="DUF1223"/>
</dbReference>
<gene>
    <name evidence="1" type="ORF">B0T18DRAFT_482181</name>
</gene>
<dbReference type="Pfam" id="PF06764">
    <property type="entry name" value="DUF1223"/>
    <property type="match status" value="1"/>
</dbReference>
<name>A0AA40BTN1_9PEZI</name>
<keyword evidence="2" id="KW-1185">Reference proteome</keyword>
<evidence type="ECO:0000313" key="2">
    <source>
        <dbReference type="Proteomes" id="UP001172155"/>
    </source>
</evidence>
<accession>A0AA40BTN1</accession>
<dbReference type="AlphaFoldDB" id="A0AA40BTN1"/>
<evidence type="ECO:0000313" key="1">
    <source>
        <dbReference type="EMBL" id="KAK0740115.1"/>
    </source>
</evidence>
<protein>
    <submittedName>
        <fullName evidence="1">Thioredoxin-like protein</fullName>
    </submittedName>
</protein>
<organism evidence="1 2">
    <name type="scientific">Schizothecium vesticola</name>
    <dbReference type="NCBI Taxonomy" id="314040"/>
    <lineage>
        <taxon>Eukaryota</taxon>
        <taxon>Fungi</taxon>
        <taxon>Dikarya</taxon>
        <taxon>Ascomycota</taxon>
        <taxon>Pezizomycotina</taxon>
        <taxon>Sordariomycetes</taxon>
        <taxon>Sordariomycetidae</taxon>
        <taxon>Sordariales</taxon>
        <taxon>Schizotheciaceae</taxon>
        <taxon>Schizothecium</taxon>
    </lineage>
</organism>